<keyword evidence="1" id="KW-1185">Reference proteome</keyword>
<proteinExistence type="predicted"/>
<evidence type="ECO:0000313" key="2">
    <source>
        <dbReference type="WBParaSite" id="L893_g22326.t1"/>
    </source>
</evidence>
<dbReference type="WBParaSite" id="L893_g22326.t1">
    <property type="protein sequence ID" value="L893_g22326.t1"/>
    <property type="gene ID" value="L893_g22326"/>
</dbReference>
<protein>
    <submittedName>
        <fullName evidence="2">DUF1376 domain-containing protein</fullName>
    </submittedName>
</protein>
<organism evidence="1 2">
    <name type="scientific">Steinernema glaseri</name>
    <dbReference type="NCBI Taxonomy" id="37863"/>
    <lineage>
        <taxon>Eukaryota</taxon>
        <taxon>Metazoa</taxon>
        <taxon>Ecdysozoa</taxon>
        <taxon>Nematoda</taxon>
        <taxon>Chromadorea</taxon>
        <taxon>Rhabditida</taxon>
        <taxon>Tylenchina</taxon>
        <taxon>Panagrolaimomorpha</taxon>
        <taxon>Strongyloidoidea</taxon>
        <taxon>Steinernematidae</taxon>
        <taxon>Steinernema</taxon>
    </lineage>
</organism>
<evidence type="ECO:0000313" key="1">
    <source>
        <dbReference type="Proteomes" id="UP000095287"/>
    </source>
</evidence>
<dbReference type="Proteomes" id="UP000095287">
    <property type="component" value="Unplaced"/>
</dbReference>
<accession>A0A1I7Z2Q2</accession>
<dbReference type="AlphaFoldDB" id="A0A1I7Z2Q2"/>
<sequence>MSGINGTMFGKTALIQDQYYMPFRVVKNTRASKKLRPSALSLDSNDLNRAKDIIKRIWSSDVRKKNSVMLRGILKLWLSDSDVHELNLGTHIAIWKEQQKVYKNAADDVLKLLDLKVSVERKAPREGGLGPLRYIKKQEERTTEKPQQPAFDDLDDLSSVSSASSLSTLTSVSSVATSVATIQPQESAPVSEDARLRARAAELETLVKRQRKDRIAQQAIWLNRPKVFLNRHSARICRVL</sequence>
<name>A0A1I7Z2Q2_9BILA</name>
<reference evidence="2" key="1">
    <citation type="submission" date="2016-11" db="UniProtKB">
        <authorList>
            <consortium name="WormBaseParasite"/>
        </authorList>
    </citation>
    <scope>IDENTIFICATION</scope>
</reference>